<dbReference type="Pfam" id="PF08242">
    <property type="entry name" value="Methyltransf_12"/>
    <property type="match status" value="1"/>
</dbReference>
<evidence type="ECO:0000259" key="2">
    <source>
        <dbReference type="Pfam" id="PF10119"/>
    </source>
</evidence>
<keyword evidence="4" id="KW-1185">Reference proteome</keyword>
<dbReference type="GO" id="GO:0032259">
    <property type="term" value="P:methylation"/>
    <property type="evidence" value="ECO:0007669"/>
    <property type="project" value="UniProtKB-KW"/>
</dbReference>
<dbReference type="InterPro" id="IPR013217">
    <property type="entry name" value="Methyltransf_12"/>
</dbReference>
<dbReference type="CDD" id="cd02440">
    <property type="entry name" value="AdoMet_MTases"/>
    <property type="match status" value="1"/>
</dbReference>
<dbReference type="InterPro" id="IPR029063">
    <property type="entry name" value="SAM-dependent_MTases_sf"/>
</dbReference>
<keyword evidence="3" id="KW-0808">Transferase</keyword>
<feature type="domain" description="Methyltransferase type 12" evidence="1">
    <location>
        <begin position="45"/>
        <end position="143"/>
    </location>
</feature>
<protein>
    <submittedName>
        <fullName evidence="3">Class I SAM-dependent methyltransferase</fullName>
    </submittedName>
</protein>
<dbReference type="Pfam" id="PF10119">
    <property type="entry name" value="MethyTransf_Reg"/>
    <property type="match status" value="1"/>
</dbReference>
<organism evidence="3 4">
    <name type="scientific">Pendulispora brunnea</name>
    <dbReference type="NCBI Taxonomy" id="2905690"/>
    <lineage>
        <taxon>Bacteria</taxon>
        <taxon>Pseudomonadati</taxon>
        <taxon>Myxococcota</taxon>
        <taxon>Myxococcia</taxon>
        <taxon>Myxococcales</taxon>
        <taxon>Sorangiineae</taxon>
        <taxon>Pendulisporaceae</taxon>
        <taxon>Pendulispora</taxon>
    </lineage>
</organism>
<keyword evidence="3" id="KW-0489">Methyltransferase</keyword>
<feature type="domain" description="Methyltransferase regulatory" evidence="2">
    <location>
        <begin position="217"/>
        <end position="297"/>
    </location>
</feature>
<accession>A0ABZ2JXN4</accession>
<dbReference type="SUPFAM" id="SSF53335">
    <property type="entry name" value="S-adenosyl-L-methionine-dependent methyltransferases"/>
    <property type="match status" value="1"/>
</dbReference>
<name>A0ABZ2JXN4_9BACT</name>
<gene>
    <name evidence="3" type="ORF">LZC95_32660</name>
</gene>
<dbReference type="RefSeq" id="WP_394841816.1">
    <property type="nucleotide sequence ID" value="NZ_CP089982.1"/>
</dbReference>
<evidence type="ECO:0000313" key="4">
    <source>
        <dbReference type="Proteomes" id="UP001379533"/>
    </source>
</evidence>
<proteinExistence type="predicted"/>
<evidence type="ECO:0000259" key="1">
    <source>
        <dbReference type="Pfam" id="PF08242"/>
    </source>
</evidence>
<dbReference type="InterPro" id="IPR018773">
    <property type="entry name" value="MeTrfase_reg_dom_prd"/>
</dbReference>
<dbReference type="EMBL" id="CP089982">
    <property type="protein sequence ID" value="WXA91196.1"/>
    <property type="molecule type" value="Genomic_DNA"/>
</dbReference>
<dbReference type="Proteomes" id="UP001379533">
    <property type="component" value="Chromosome"/>
</dbReference>
<evidence type="ECO:0000313" key="3">
    <source>
        <dbReference type="EMBL" id="WXA91196.1"/>
    </source>
</evidence>
<dbReference type="Gene3D" id="3.40.50.150">
    <property type="entry name" value="Vaccinia Virus protein VP39"/>
    <property type="match status" value="1"/>
</dbReference>
<reference evidence="3 4" key="1">
    <citation type="submission" date="2021-12" db="EMBL/GenBank/DDBJ databases">
        <title>Discovery of the Pendulisporaceae a myxobacterial family with distinct sporulation behavior and unique specialized metabolism.</title>
        <authorList>
            <person name="Garcia R."/>
            <person name="Popoff A."/>
            <person name="Bader C.D."/>
            <person name="Loehr J."/>
            <person name="Walesch S."/>
            <person name="Walt C."/>
            <person name="Boldt J."/>
            <person name="Bunk B."/>
            <person name="Haeckl F.J.F.P.J."/>
            <person name="Gunesch A.P."/>
            <person name="Birkelbach J."/>
            <person name="Nuebel U."/>
            <person name="Pietschmann T."/>
            <person name="Bach T."/>
            <person name="Mueller R."/>
        </authorList>
    </citation>
    <scope>NUCLEOTIDE SEQUENCE [LARGE SCALE GENOMIC DNA]</scope>
    <source>
        <strain evidence="3 4">MSr12523</strain>
    </source>
</reference>
<sequence>MTKDYVTDVPYQRSFVDLSPSQLSLVAALNGFPTPITDGDFDYCEMGSAQGDSIAPLAAANPNGRFVGVDVNHAHIEAARRFASEGKLENLRFVERDFEHLDEDATPPFDFMAAHGVLSWVGPSKRKALLDFAAAKLKPGGLLHVSYNALPGWAAVEPLRQLLLTGAAGANQDDTRERARLGFALAKHMHDAGALYFAGNSSAGVMLRTMEELGIPYIAHEYLNAHWVPMYFAQVAREMAERDLHFVGQLPLYMNYRDLALPPNMSKLLEGVHDRGAFETLKDFALNEFFRRDVFIKGSVGRAAATTQAYFDVTAFGLQRTPPITEVRLPQGTVTFEGPLFEALFDALTKGAATGTALLGRPELATFGAENIRAALLRAVVTGCVLPVQPAPRASARRAGNAPRIPLEYNRMVLRHALRNEMPLALAAPRMGAGMAISAHEALVLRLLTEVPSAKWQTPKQWTHDLLVKDSYSLKVAGRPVNDVEEATRILLAEVDKFRQNRLPRFLEWGILE</sequence>
<dbReference type="GO" id="GO:0008168">
    <property type="term" value="F:methyltransferase activity"/>
    <property type="evidence" value="ECO:0007669"/>
    <property type="project" value="UniProtKB-KW"/>
</dbReference>